<evidence type="ECO:0000313" key="5">
    <source>
        <dbReference type="EMBL" id="KGA14171.1"/>
    </source>
</evidence>
<dbReference type="Gene3D" id="3.30.110.150">
    <property type="entry name" value="SepF-like protein"/>
    <property type="match status" value="1"/>
</dbReference>
<evidence type="ECO:0008006" key="6">
    <source>
        <dbReference type="Google" id="ProtNLM"/>
    </source>
</evidence>
<dbReference type="GO" id="GO:0000917">
    <property type="term" value="P:division septum assembly"/>
    <property type="evidence" value="ECO:0007669"/>
    <property type="project" value="UniProtKB-KW"/>
</dbReference>
<comment type="caution">
    <text evidence="5">The sequence shown here is derived from an EMBL/GenBank/DDBJ whole genome shotgun (WGS) entry which is preliminary data.</text>
</comment>
<dbReference type="EMBL" id="JNSL01000157">
    <property type="protein sequence ID" value="KGA14171.1"/>
    <property type="molecule type" value="Genomic_DNA"/>
</dbReference>
<protein>
    <recommendedName>
        <fullName evidence="6">Cell division protein SepF</fullName>
    </recommendedName>
</protein>
<feature type="region of interest" description="Disordered" evidence="4">
    <location>
        <begin position="41"/>
        <end position="63"/>
    </location>
</feature>
<proteinExistence type="inferred from homology"/>
<dbReference type="InterPro" id="IPR038594">
    <property type="entry name" value="SepF-like_sf"/>
</dbReference>
<dbReference type="PANTHER" id="PTHR35798:SF1">
    <property type="entry name" value="CELL DIVISION PROTEIN SEPF"/>
    <property type="match status" value="1"/>
</dbReference>
<reference evidence="5" key="1">
    <citation type="submission" date="2014-06" db="EMBL/GenBank/DDBJ databases">
        <title>Key roles for freshwater Actinobacteria revealed by deep metagenomic sequencing.</title>
        <authorList>
            <person name="Ghai R."/>
            <person name="Mizuno C.M."/>
            <person name="Picazo A."/>
            <person name="Camacho A."/>
            <person name="Rodriguez-Valera F."/>
        </authorList>
    </citation>
    <scope>NUCLEOTIDE SEQUENCE</scope>
</reference>
<keyword evidence="3" id="KW-0131">Cell cycle</keyword>
<evidence type="ECO:0000256" key="3">
    <source>
        <dbReference type="ARBA" id="ARBA00023306"/>
    </source>
</evidence>
<evidence type="ECO:0000256" key="1">
    <source>
        <dbReference type="ARBA" id="ARBA00022618"/>
    </source>
</evidence>
<feature type="non-terminal residue" evidence="5">
    <location>
        <position position="1"/>
    </location>
</feature>
<evidence type="ECO:0000256" key="4">
    <source>
        <dbReference type="SAM" id="MobiDB-lite"/>
    </source>
</evidence>
<dbReference type="HAMAP" id="MF_01197">
    <property type="entry name" value="SepF"/>
    <property type="match status" value="1"/>
</dbReference>
<gene>
    <name evidence="5" type="ORF">GM51_17860</name>
</gene>
<organism evidence="5">
    <name type="scientific">freshwater metagenome</name>
    <dbReference type="NCBI Taxonomy" id="449393"/>
    <lineage>
        <taxon>unclassified sequences</taxon>
        <taxon>metagenomes</taxon>
        <taxon>ecological metagenomes</taxon>
    </lineage>
</organism>
<evidence type="ECO:0000256" key="2">
    <source>
        <dbReference type="ARBA" id="ARBA00023210"/>
    </source>
</evidence>
<keyword evidence="2" id="KW-0717">Septation</keyword>
<dbReference type="InterPro" id="IPR023052">
    <property type="entry name" value="Cell_div_SepF"/>
</dbReference>
<dbReference type="InterPro" id="IPR007561">
    <property type="entry name" value="Cell_div_SepF/SepF-rel"/>
</dbReference>
<dbReference type="AlphaFoldDB" id="A0A094QIF3"/>
<name>A0A094QIF3_9ZZZZ</name>
<sequence>RVIGLLSHILREVKPQEELMAGILQRSMEFLGFAEESNELPTRQDSVSTAARPARVMSPRPRRGSNDVAEIFTIEPKSYEEAPMVAAHYRIGIPVIVNMGEMSEVESRRMLDFMLGLKEGLEGHMRRVTPKVFLLTPTHVAVNEEQAAESTSEVDELLVRP</sequence>
<keyword evidence="1" id="KW-0132">Cell division</keyword>
<dbReference type="PANTHER" id="PTHR35798">
    <property type="entry name" value="CELL DIVISION PROTEIN SEPF"/>
    <property type="match status" value="1"/>
</dbReference>
<accession>A0A094QIF3</accession>
<dbReference type="Pfam" id="PF04472">
    <property type="entry name" value="SepF"/>
    <property type="match status" value="1"/>
</dbReference>